<keyword evidence="3" id="KW-0378">Hydrolase</keyword>
<evidence type="ECO:0000256" key="2">
    <source>
        <dbReference type="ARBA" id="ARBA00022670"/>
    </source>
</evidence>
<name>A0A2T4UHR0_9ACTN</name>
<dbReference type="GO" id="GO:0006508">
    <property type="term" value="P:proteolysis"/>
    <property type="evidence" value="ECO:0007669"/>
    <property type="project" value="UniProtKB-KW"/>
</dbReference>
<proteinExistence type="inferred from homology"/>
<evidence type="ECO:0000313" key="6">
    <source>
        <dbReference type="Proteomes" id="UP000240739"/>
    </source>
</evidence>
<dbReference type="AlphaFoldDB" id="A0A2T4UHR0"/>
<accession>A0A2T4UHR0</accession>
<dbReference type="InterPro" id="IPR005320">
    <property type="entry name" value="Peptidase_S51"/>
</dbReference>
<sequence>MRTIFAMGGGGFTMEPENPALDEFILGLAQRREPKVLHLPTAGGDQEAQIAAFYACFGDRPCEPAHLSLFRLGGTGPVHLRDLVLSQDIVYVGGGSMRLMLAIWREYGLDQILREAWERGVVLAGLSAGAMCWFSHGVTKSTGVPEPVDGLGFLPASLTVHADGEPERLPVYCEAVRTGAVVPGYAADDGCGLLFRGTSFERAVSSRPNARAWKVEPSADGSEVVRTPLLPTFLPHAGRTERPTPPDVLEFRQAHRMRLGRS</sequence>
<keyword evidence="2" id="KW-0645">Protease</keyword>
<dbReference type="RefSeq" id="WP_107567194.1">
    <property type="nucleotide sequence ID" value="NZ_PYYB01000001.1"/>
</dbReference>
<keyword evidence="4" id="KW-0720">Serine protease</keyword>
<evidence type="ECO:0000256" key="4">
    <source>
        <dbReference type="ARBA" id="ARBA00022825"/>
    </source>
</evidence>
<dbReference type="OrthoDB" id="9778515at2"/>
<dbReference type="SUPFAM" id="SSF52317">
    <property type="entry name" value="Class I glutamine amidotransferase-like"/>
    <property type="match status" value="1"/>
</dbReference>
<gene>
    <name evidence="5" type="ORF">C7Y72_03390</name>
</gene>
<dbReference type="CDD" id="cd03146">
    <property type="entry name" value="GAT1_Peptidase_E"/>
    <property type="match status" value="1"/>
</dbReference>
<keyword evidence="6" id="KW-1185">Reference proteome</keyword>
<comment type="similarity">
    <text evidence="1">Belongs to the peptidase S51 family.</text>
</comment>
<protein>
    <submittedName>
        <fullName evidence="5">Peptidase E</fullName>
    </submittedName>
</protein>
<evidence type="ECO:0000256" key="3">
    <source>
        <dbReference type="ARBA" id="ARBA00022801"/>
    </source>
</evidence>
<dbReference type="PANTHER" id="PTHR20842:SF0">
    <property type="entry name" value="ALPHA-ASPARTYL DIPEPTIDASE"/>
    <property type="match status" value="1"/>
</dbReference>
<dbReference type="Gene3D" id="3.40.50.880">
    <property type="match status" value="1"/>
</dbReference>
<comment type="caution">
    <text evidence="5">The sequence shown here is derived from an EMBL/GenBank/DDBJ whole genome shotgun (WGS) entry which is preliminary data.</text>
</comment>
<dbReference type="Pfam" id="PF03575">
    <property type="entry name" value="Peptidase_S51"/>
    <property type="match status" value="1"/>
</dbReference>
<dbReference type="Proteomes" id="UP000240739">
    <property type="component" value="Unassembled WGS sequence"/>
</dbReference>
<evidence type="ECO:0000256" key="1">
    <source>
        <dbReference type="ARBA" id="ARBA00006534"/>
    </source>
</evidence>
<dbReference type="PANTHER" id="PTHR20842">
    <property type="entry name" value="PROTEASE S51 ALPHA-ASPARTYL DIPEPTIDASE"/>
    <property type="match status" value="1"/>
</dbReference>
<organism evidence="5 6">
    <name type="scientific">Paraconexibacter algicola</name>
    <dbReference type="NCBI Taxonomy" id="2133960"/>
    <lineage>
        <taxon>Bacteria</taxon>
        <taxon>Bacillati</taxon>
        <taxon>Actinomycetota</taxon>
        <taxon>Thermoleophilia</taxon>
        <taxon>Solirubrobacterales</taxon>
        <taxon>Paraconexibacteraceae</taxon>
        <taxon>Paraconexibacter</taxon>
    </lineage>
</organism>
<dbReference type="InterPro" id="IPR029062">
    <property type="entry name" value="Class_I_gatase-like"/>
</dbReference>
<dbReference type="GO" id="GO:0008236">
    <property type="term" value="F:serine-type peptidase activity"/>
    <property type="evidence" value="ECO:0007669"/>
    <property type="project" value="UniProtKB-KW"/>
</dbReference>
<evidence type="ECO:0000313" key="5">
    <source>
        <dbReference type="EMBL" id="PTL58757.1"/>
    </source>
</evidence>
<reference evidence="5 6" key="1">
    <citation type="submission" date="2018-03" db="EMBL/GenBank/DDBJ databases">
        <title>Aquarubrobacter algicola gen. nov., sp. nov., a novel actinobacterium isolated from shallow eutrophic lake during the end of cyanobacterial harmful algal blooms.</title>
        <authorList>
            <person name="Chun S.J."/>
        </authorList>
    </citation>
    <scope>NUCLEOTIDE SEQUENCE [LARGE SCALE GENOMIC DNA]</scope>
    <source>
        <strain evidence="5 6">Seoho-28</strain>
    </source>
</reference>
<dbReference type="EMBL" id="PYYB01000001">
    <property type="protein sequence ID" value="PTL58757.1"/>
    <property type="molecule type" value="Genomic_DNA"/>
</dbReference>